<protein>
    <submittedName>
        <fullName evidence="2">Uncharacterized protein</fullName>
    </submittedName>
</protein>
<proteinExistence type="predicted"/>
<feature type="compositionally biased region" description="Basic and acidic residues" evidence="1">
    <location>
        <begin position="220"/>
        <end position="232"/>
    </location>
</feature>
<dbReference type="EnsemblPlants" id="AET1Gv20896800.2">
    <property type="protein sequence ID" value="AET1Gv20896800.2"/>
    <property type="gene ID" value="AET1Gv20896800"/>
</dbReference>
<name>A0A452ZS12_AEGTS</name>
<evidence type="ECO:0000313" key="3">
    <source>
        <dbReference type="Proteomes" id="UP000015105"/>
    </source>
</evidence>
<reference evidence="3" key="2">
    <citation type="journal article" date="2017" name="Nat. Plants">
        <title>The Aegilops tauschii genome reveals multiple impacts of transposons.</title>
        <authorList>
            <person name="Zhao G."/>
            <person name="Zou C."/>
            <person name="Li K."/>
            <person name="Wang K."/>
            <person name="Li T."/>
            <person name="Gao L."/>
            <person name="Zhang X."/>
            <person name="Wang H."/>
            <person name="Yang Z."/>
            <person name="Liu X."/>
            <person name="Jiang W."/>
            <person name="Mao L."/>
            <person name="Kong X."/>
            <person name="Jiao Y."/>
            <person name="Jia J."/>
        </authorList>
    </citation>
    <scope>NUCLEOTIDE SEQUENCE [LARGE SCALE GENOMIC DNA]</scope>
    <source>
        <strain evidence="3">cv. AL8/78</strain>
    </source>
</reference>
<reference evidence="2" key="4">
    <citation type="submission" date="2019-03" db="UniProtKB">
        <authorList>
            <consortium name="EnsemblPlants"/>
        </authorList>
    </citation>
    <scope>IDENTIFICATION</scope>
</reference>
<feature type="compositionally biased region" description="Basic residues" evidence="1">
    <location>
        <begin position="143"/>
        <end position="155"/>
    </location>
</feature>
<feature type="region of interest" description="Disordered" evidence="1">
    <location>
        <begin position="129"/>
        <end position="174"/>
    </location>
</feature>
<evidence type="ECO:0000256" key="1">
    <source>
        <dbReference type="SAM" id="MobiDB-lite"/>
    </source>
</evidence>
<organism evidence="2 3">
    <name type="scientific">Aegilops tauschii subsp. strangulata</name>
    <name type="common">Goatgrass</name>
    <dbReference type="NCBI Taxonomy" id="200361"/>
    <lineage>
        <taxon>Eukaryota</taxon>
        <taxon>Viridiplantae</taxon>
        <taxon>Streptophyta</taxon>
        <taxon>Embryophyta</taxon>
        <taxon>Tracheophyta</taxon>
        <taxon>Spermatophyta</taxon>
        <taxon>Magnoliopsida</taxon>
        <taxon>Liliopsida</taxon>
        <taxon>Poales</taxon>
        <taxon>Poaceae</taxon>
        <taxon>BOP clade</taxon>
        <taxon>Pooideae</taxon>
        <taxon>Triticodae</taxon>
        <taxon>Triticeae</taxon>
        <taxon>Triticinae</taxon>
        <taxon>Aegilops</taxon>
    </lineage>
</organism>
<sequence>HTHLLDPLYNTRTCLCCSSTYLLPPFPPQLASQRRVHGEEGVSGAGSAGGQAAAARGQRGQRGHGRAGARRGGGLRPHRQAAVLQVQGRGAAAQRAVGRADLRAPPARLARHVHGGGRGCARLRRGGAALSRPRCSHQLPPARRVRPGGRRRAPLPRRPLQGRGRRHAAQAHLPGRARSVQARLLRRGCGVLPYIVLVASRLVALFGGCTLAGGAARAPVRQDGHAQRRGEAEPAGDTEAARREALPSPASFSRRRRVRRVQGHAAQLRRRGRQGVEVPVLVLEQQPELRAHQGVEPLRQGEGPARGRRRRVLPLLLRQQPALHRVQAAVQDHDDDDDLRQRGGRRVACTGDEDRATLWRRPSRGAGAESRARARGLQHGAQDIQEIHGHQRSAHSGARGLEEAVHRLRADL</sequence>
<feature type="region of interest" description="Disordered" evidence="1">
    <location>
        <begin position="216"/>
        <end position="270"/>
    </location>
</feature>
<accession>A0A452ZS12</accession>
<reference evidence="2" key="5">
    <citation type="journal article" date="2021" name="G3 (Bethesda)">
        <title>Aegilops tauschii genome assembly Aet v5.0 features greater sequence contiguity and improved annotation.</title>
        <authorList>
            <person name="Wang L."/>
            <person name="Zhu T."/>
            <person name="Rodriguez J.C."/>
            <person name="Deal K.R."/>
            <person name="Dubcovsky J."/>
            <person name="McGuire P.E."/>
            <person name="Lux T."/>
            <person name="Spannagl M."/>
            <person name="Mayer K.F.X."/>
            <person name="Baldrich P."/>
            <person name="Meyers B.C."/>
            <person name="Huo N."/>
            <person name="Gu Y.Q."/>
            <person name="Zhou H."/>
            <person name="Devos K.M."/>
            <person name="Bennetzen J.L."/>
            <person name="Unver T."/>
            <person name="Budak H."/>
            <person name="Gulick P.J."/>
            <person name="Galiba G."/>
            <person name="Kalapos B."/>
            <person name="Nelson D.R."/>
            <person name="Li P."/>
            <person name="You F.M."/>
            <person name="Luo M.C."/>
            <person name="Dvorak J."/>
        </authorList>
    </citation>
    <scope>NUCLEOTIDE SEQUENCE [LARGE SCALE GENOMIC DNA]</scope>
    <source>
        <strain evidence="2">cv. AL8/78</strain>
    </source>
</reference>
<dbReference type="AlphaFoldDB" id="A0A452ZS12"/>
<feature type="compositionally biased region" description="Basic residues" evidence="1">
    <location>
        <begin position="59"/>
        <end position="69"/>
    </location>
</feature>
<reference evidence="2" key="3">
    <citation type="journal article" date="2017" name="Nature">
        <title>Genome sequence of the progenitor of the wheat D genome Aegilops tauschii.</title>
        <authorList>
            <person name="Luo M.C."/>
            <person name="Gu Y.Q."/>
            <person name="Puiu D."/>
            <person name="Wang H."/>
            <person name="Twardziok S.O."/>
            <person name="Deal K.R."/>
            <person name="Huo N."/>
            <person name="Zhu T."/>
            <person name="Wang L."/>
            <person name="Wang Y."/>
            <person name="McGuire P.E."/>
            <person name="Liu S."/>
            <person name="Long H."/>
            <person name="Ramasamy R.K."/>
            <person name="Rodriguez J.C."/>
            <person name="Van S.L."/>
            <person name="Yuan L."/>
            <person name="Wang Z."/>
            <person name="Xia Z."/>
            <person name="Xiao L."/>
            <person name="Anderson O.D."/>
            <person name="Ouyang S."/>
            <person name="Liang Y."/>
            <person name="Zimin A.V."/>
            <person name="Pertea G."/>
            <person name="Qi P."/>
            <person name="Bennetzen J.L."/>
            <person name="Dai X."/>
            <person name="Dawson M.W."/>
            <person name="Muller H.G."/>
            <person name="Kugler K."/>
            <person name="Rivarola-Duarte L."/>
            <person name="Spannagl M."/>
            <person name="Mayer K.F.X."/>
            <person name="Lu F.H."/>
            <person name="Bevan M.W."/>
            <person name="Leroy P."/>
            <person name="Li P."/>
            <person name="You F.M."/>
            <person name="Sun Q."/>
            <person name="Liu Z."/>
            <person name="Lyons E."/>
            <person name="Wicker T."/>
            <person name="Salzberg S.L."/>
            <person name="Devos K.M."/>
            <person name="Dvorak J."/>
        </authorList>
    </citation>
    <scope>NUCLEOTIDE SEQUENCE [LARGE SCALE GENOMIC DNA]</scope>
    <source>
        <strain evidence="2">cv. AL8/78</strain>
    </source>
</reference>
<keyword evidence="3" id="KW-1185">Reference proteome</keyword>
<evidence type="ECO:0000313" key="2">
    <source>
        <dbReference type="EnsemblPlants" id="AET1Gv20896800.2"/>
    </source>
</evidence>
<feature type="compositionally biased region" description="Basic residues" evidence="1">
    <location>
        <begin position="253"/>
        <end position="270"/>
    </location>
</feature>
<reference evidence="3" key="1">
    <citation type="journal article" date="2014" name="Science">
        <title>Ancient hybridizations among the ancestral genomes of bread wheat.</title>
        <authorList>
            <consortium name="International Wheat Genome Sequencing Consortium,"/>
            <person name="Marcussen T."/>
            <person name="Sandve S.R."/>
            <person name="Heier L."/>
            <person name="Spannagl M."/>
            <person name="Pfeifer M."/>
            <person name="Jakobsen K.S."/>
            <person name="Wulff B.B."/>
            <person name="Steuernagel B."/>
            <person name="Mayer K.F."/>
            <person name="Olsen O.A."/>
        </authorList>
    </citation>
    <scope>NUCLEOTIDE SEQUENCE [LARGE SCALE GENOMIC DNA]</scope>
    <source>
        <strain evidence="3">cv. AL8/78</strain>
    </source>
</reference>
<feature type="region of interest" description="Disordered" evidence="1">
    <location>
        <begin position="32"/>
        <end position="77"/>
    </location>
</feature>
<dbReference type="Proteomes" id="UP000015105">
    <property type="component" value="Chromosome 1D"/>
</dbReference>
<dbReference type="Gramene" id="AET1Gv20896800.2">
    <property type="protein sequence ID" value="AET1Gv20896800.2"/>
    <property type="gene ID" value="AET1Gv20896800"/>
</dbReference>